<dbReference type="Gene3D" id="2.30.42.10">
    <property type="match status" value="5"/>
</dbReference>
<feature type="region of interest" description="Disordered" evidence="4">
    <location>
        <begin position="652"/>
        <end position="677"/>
    </location>
</feature>
<feature type="compositionally biased region" description="Low complexity" evidence="4">
    <location>
        <begin position="1027"/>
        <end position="1041"/>
    </location>
</feature>
<dbReference type="WBParaSite" id="scaffold7956_cov267.g12570">
    <property type="protein sequence ID" value="scaffold7956_cov267.g12570"/>
    <property type="gene ID" value="scaffold7956_cov267.g12570"/>
</dbReference>
<feature type="compositionally biased region" description="Basic and acidic residues" evidence="4">
    <location>
        <begin position="1055"/>
        <end position="1076"/>
    </location>
</feature>
<feature type="domain" description="PDZ" evidence="5">
    <location>
        <begin position="450"/>
        <end position="528"/>
    </location>
</feature>
<evidence type="ECO:0000259" key="5">
    <source>
        <dbReference type="PROSITE" id="PS50106"/>
    </source>
</evidence>
<protein>
    <submittedName>
        <fullName evidence="7">PDZ domain-containing protein</fullName>
    </submittedName>
</protein>
<feature type="compositionally biased region" description="Basic and acidic residues" evidence="4">
    <location>
        <begin position="1102"/>
        <end position="1116"/>
    </location>
</feature>
<dbReference type="GO" id="GO:0098887">
    <property type="term" value="P:neurotransmitter receptor transport, endosome to postsynaptic membrane"/>
    <property type="evidence" value="ECO:0007669"/>
    <property type="project" value="TreeGrafter"/>
</dbReference>
<evidence type="ECO:0000256" key="3">
    <source>
        <dbReference type="ARBA" id="ARBA00022737"/>
    </source>
</evidence>
<dbReference type="Proteomes" id="UP000887561">
    <property type="component" value="Unplaced"/>
</dbReference>
<keyword evidence="2" id="KW-0963">Cytoplasm</keyword>
<dbReference type="PANTHER" id="PTHR46227">
    <property type="entry name" value="GLUTAMATE RECEPTOR-INTERACTING PROTEIN GRIP"/>
    <property type="match status" value="1"/>
</dbReference>
<evidence type="ECO:0000313" key="6">
    <source>
        <dbReference type="Proteomes" id="UP000887561"/>
    </source>
</evidence>
<feature type="domain" description="PDZ" evidence="5">
    <location>
        <begin position="896"/>
        <end position="965"/>
    </location>
</feature>
<dbReference type="GO" id="GO:0005737">
    <property type="term" value="C:cytoplasm"/>
    <property type="evidence" value="ECO:0007669"/>
    <property type="project" value="UniProtKB-SubCell"/>
</dbReference>
<keyword evidence="3" id="KW-0677">Repeat</keyword>
<dbReference type="Pfam" id="PF00595">
    <property type="entry name" value="PDZ"/>
    <property type="match status" value="3"/>
</dbReference>
<feature type="compositionally biased region" description="Basic residues" evidence="4">
    <location>
        <begin position="1159"/>
        <end position="1168"/>
    </location>
</feature>
<evidence type="ECO:0000313" key="7">
    <source>
        <dbReference type="WBParaSite" id="scaffold7956_cov267.g12570"/>
    </source>
</evidence>
<dbReference type="Pfam" id="PF17820">
    <property type="entry name" value="PDZ_6"/>
    <property type="match status" value="1"/>
</dbReference>
<feature type="compositionally biased region" description="Basic residues" evidence="4">
    <location>
        <begin position="977"/>
        <end position="986"/>
    </location>
</feature>
<evidence type="ECO:0000256" key="4">
    <source>
        <dbReference type="SAM" id="MobiDB-lite"/>
    </source>
</evidence>
<evidence type="ECO:0000256" key="2">
    <source>
        <dbReference type="ARBA" id="ARBA00022490"/>
    </source>
</evidence>
<evidence type="ECO:0000256" key="1">
    <source>
        <dbReference type="ARBA" id="ARBA00004496"/>
    </source>
</evidence>
<organism evidence="6 7">
    <name type="scientific">Meloidogyne javanica</name>
    <name type="common">Root-knot nematode worm</name>
    <dbReference type="NCBI Taxonomy" id="6303"/>
    <lineage>
        <taxon>Eukaryota</taxon>
        <taxon>Metazoa</taxon>
        <taxon>Ecdysozoa</taxon>
        <taxon>Nematoda</taxon>
        <taxon>Chromadorea</taxon>
        <taxon>Rhabditida</taxon>
        <taxon>Tylenchina</taxon>
        <taxon>Tylenchomorpha</taxon>
        <taxon>Tylenchoidea</taxon>
        <taxon>Meloidogynidae</taxon>
        <taxon>Meloidogyninae</taxon>
        <taxon>Meloidogyne</taxon>
        <taxon>Meloidogyne incognita group</taxon>
    </lineage>
</organism>
<dbReference type="SUPFAM" id="SSF50156">
    <property type="entry name" value="PDZ domain-like"/>
    <property type="match status" value="5"/>
</dbReference>
<feature type="compositionally biased region" description="Basic and acidic residues" evidence="4">
    <location>
        <begin position="1127"/>
        <end position="1141"/>
    </location>
</feature>
<proteinExistence type="predicted"/>
<feature type="region of interest" description="Disordered" evidence="4">
    <location>
        <begin position="960"/>
        <end position="990"/>
    </location>
</feature>
<feature type="compositionally biased region" description="Polar residues" evidence="4">
    <location>
        <begin position="1277"/>
        <end position="1295"/>
    </location>
</feature>
<feature type="compositionally biased region" description="Basic residues" evidence="4">
    <location>
        <begin position="1214"/>
        <end position="1223"/>
    </location>
</feature>
<feature type="compositionally biased region" description="Polar residues" evidence="4">
    <location>
        <begin position="664"/>
        <end position="677"/>
    </location>
</feature>
<comment type="subcellular location">
    <subcellularLocation>
        <location evidence="1">Cytoplasm</location>
    </subcellularLocation>
</comment>
<dbReference type="InterPro" id="IPR043545">
    <property type="entry name" value="GRIP1/2"/>
</dbReference>
<feature type="domain" description="PDZ" evidence="5">
    <location>
        <begin position="117"/>
        <end position="200"/>
    </location>
</feature>
<sequence>MWPSIIVPTPKSFIDGSSNSSSCNENWDCCTCPGKPSTSTDYQPSICGQLTVSIRKKFGQPLGLGIAVNKGLTHSKVLSLLRGNNLLELKLEYDLNEQQREELLLNRKEGIITKTTEIELKDQMSADGDFGLFGIVIRGGAFGPDLNKNKPITITSIRVGGPAHRDGRIKPGDRIVAINGISVNDSTLSDAINLIKTSPQSKVNLTVEYDTCNLASLRKVPNSLRVEIEKTPGVDFGIELAIKQVPIWPTGSRRAVIVEGLVPASIAESLNEVYQLLNSHSSLIRLELLPAEMRGKLNLQNGECSVSARLSYNGSRVNGSINHTETMELSLAQETTQSWPSFGIILSKQQNDFVGEDELEGNEGTSLIVGHIEKGSPADKCGILQPGDRILCIDDWHTADGTLEEASHLLRILSLSGSRSVTLLVEFNVIEPVLPPAHGSFFVMRLAKCGKCLGIVCQSHQNGTAKGEPLIISHIRIGSVAHRCGSIQVGDQIHSIDDIPLDTCTLDEAMRLLQRSARIVKLVIIKGGGQEQHLLESPQSFVYTVELLRRGRPLCITIASAGGALDPIIISKLAPSGLAERTGALNIGDQIIAVNGEVLEGKKVSQVTQILQQCPDPISLKLSRPIAPNIDIKLPSTDPIFSTYSDPYSNGGGNGGLDSGLSSAAATDSQPGGIQSSSQTKCCECQFEIDGSGTHSFCCSNSPNSSSERKGRKEENDNEWMRILEALEVVSEAEMLRKLEECILNGSASNYVPSNNKSRYGFQQMFPSELGNILSHQQLVSTNNNYDVVDNINQSVDKQTQKIFPSQERHKKYVVANHSRSGTPIMLRSQQQQNGELPPSMPSPRISTTDPPPFTIAASSTFTSSQKSISTNSLPSCTINNLKQENEIDEFSEVFSVQLKRCPLTKNFGFSVCDGLIGEENEIIEELNEKNTIQLTPTGIYIRSLVKDGPAEKCGRIQPRDRILQNVDPVEPEPSRRRSKRSKRSTKTVDTMALLDEDEELRIVVEDERPLPLHVEPPPVFPPAPVPSSETSSAEKTSSSAEPPPSSKPSSTGTEPKKDAEGADKKKPEKTKEKSAKAKSTSKRGGRKDSKSPAPAATTPAKGEKTKKAKDADEKKSRHKGKSTSKRGSDAKKKEGGDKSKAGAGKPVAEATPGETKKGGSKRSKHSGKSKEKTKKAEGGTPAETPKKGDDKKKKEAADKKKGATEGGGEKGKKASKRKSHRDKGKEAAATKSTSSTAVQSKAGDGTKTAIDTGPAGKKEDKKKGSQRSARTKSETKASGSKRTTSGTKASSSKRTPNKGKEAAATKSTSSTAVQSKAGDGTKTAI</sequence>
<dbReference type="SMART" id="SM00228">
    <property type="entry name" value="PDZ"/>
    <property type="match status" value="5"/>
</dbReference>
<feature type="compositionally biased region" description="Low complexity" evidence="4">
    <location>
        <begin position="1092"/>
        <end position="1101"/>
    </location>
</feature>
<feature type="region of interest" description="Disordered" evidence="4">
    <location>
        <begin position="1010"/>
        <end position="1326"/>
    </location>
</feature>
<dbReference type="PROSITE" id="PS50106">
    <property type="entry name" value="PDZ"/>
    <property type="match status" value="5"/>
</dbReference>
<feature type="compositionally biased region" description="Basic and acidic residues" evidence="4">
    <location>
        <begin position="1185"/>
        <end position="1213"/>
    </location>
</feature>
<accession>A0A915N8P9</accession>
<dbReference type="InterPro" id="IPR036034">
    <property type="entry name" value="PDZ_sf"/>
</dbReference>
<keyword evidence="6" id="KW-1185">Reference proteome</keyword>
<dbReference type="InterPro" id="IPR041489">
    <property type="entry name" value="PDZ_6"/>
</dbReference>
<reference evidence="7" key="1">
    <citation type="submission" date="2022-11" db="UniProtKB">
        <authorList>
            <consortium name="WormBaseParasite"/>
        </authorList>
    </citation>
    <scope>IDENTIFICATION</scope>
</reference>
<dbReference type="InterPro" id="IPR001478">
    <property type="entry name" value="PDZ"/>
</dbReference>
<feature type="compositionally biased region" description="Low complexity" evidence="4">
    <location>
        <begin position="1305"/>
        <end position="1318"/>
    </location>
</feature>
<feature type="compositionally biased region" description="Low complexity" evidence="4">
    <location>
        <begin position="1230"/>
        <end position="1243"/>
    </location>
</feature>
<feature type="compositionally biased region" description="Basic and acidic residues" evidence="4">
    <location>
        <begin position="1169"/>
        <end position="1178"/>
    </location>
</feature>
<name>A0A915N8P9_MELJA</name>
<dbReference type="PANTHER" id="PTHR46227:SF2">
    <property type="entry name" value="FI03335P"/>
    <property type="match status" value="1"/>
</dbReference>
<feature type="domain" description="PDZ" evidence="5">
    <location>
        <begin position="328"/>
        <end position="411"/>
    </location>
</feature>
<feature type="domain" description="PDZ" evidence="5">
    <location>
        <begin position="544"/>
        <end position="626"/>
    </location>
</feature>
<feature type="compositionally biased region" description="Pro residues" evidence="4">
    <location>
        <begin position="1015"/>
        <end position="1026"/>
    </location>
</feature>